<accession>A0A8J8NEH6</accession>
<dbReference type="Proteomes" id="UP000785679">
    <property type="component" value="Unassembled WGS sequence"/>
</dbReference>
<gene>
    <name evidence="1" type="ORF">FGO68_gene3139</name>
</gene>
<sequence>MPEIIEHLLEGEMIRYLSSTSRQSRCFLIENWRRLKRVNSDARQAISSAKKDPKRIKQSTLTLGISKKYYKFALNTGQGHIIVGGHSNKLLVFDAVTHILKQKLTLQKEPYLATITNGTLYLKDRRGLVVHKYNPTSRHAQYTIEKKQSCFISRVIEIKREYYVEPECTIVSENASFEKFKIVQIKYLPEPILVCYGKQGPCDFFSTLNNFKVLTIPSSFTDFHRIRDLAVYSRPDNYIRVAALEQQEEKIVHEDEVIKQLIPGSQRFLDGIECLQSNGIDCIAIINCGYSTKKYQCLENYIYLFTHLYFQIYRHAESTTEFAEKIIASIGALFNLHLNHGIPQMYFKYKR</sequence>
<organism evidence="1 2">
    <name type="scientific">Halteria grandinella</name>
    <dbReference type="NCBI Taxonomy" id="5974"/>
    <lineage>
        <taxon>Eukaryota</taxon>
        <taxon>Sar</taxon>
        <taxon>Alveolata</taxon>
        <taxon>Ciliophora</taxon>
        <taxon>Intramacronucleata</taxon>
        <taxon>Spirotrichea</taxon>
        <taxon>Stichotrichia</taxon>
        <taxon>Sporadotrichida</taxon>
        <taxon>Halteriidae</taxon>
        <taxon>Halteria</taxon>
    </lineage>
</organism>
<name>A0A8J8NEH6_HALGN</name>
<comment type="caution">
    <text evidence="1">The sequence shown here is derived from an EMBL/GenBank/DDBJ whole genome shotgun (WGS) entry which is preliminary data.</text>
</comment>
<evidence type="ECO:0000313" key="2">
    <source>
        <dbReference type="Proteomes" id="UP000785679"/>
    </source>
</evidence>
<proteinExistence type="predicted"/>
<protein>
    <submittedName>
        <fullName evidence="1">Uncharacterized protein</fullName>
    </submittedName>
</protein>
<reference evidence="1" key="1">
    <citation type="submission" date="2019-06" db="EMBL/GenBank/DDBJ databases">
        <authorList>
            <person name="Zheng W."/>
        </authorList>
    </citation>
    <scope>NUCLEOTIDE SEQUENCE</scope>
    <source>
        <strain evidence="1">QDHG01</strain>
    </source>
</reference>
<evidence type="ECO:0000313" key="1">
    <source>
        <dbReference type="EMBL" id="TNV72880.1"/>
    </source>
</evidence>
<keyword evidence="2" id="KW-1185">Reference proteome</keyword>
<dbReference type="AlphaFoldDB" id="A0A8J8NEH6"/>
<dbReference type="EMBL" id="RRYP01020609">
    <property type="protein sequence ID" value="TNV72880.1"/>
    <property type="molecule type" value="Genomic_DNA"/>
</dbReference>